<reference evidence="2" key="2">
    <citation type="journal article" date="2021" name="PeerJ">
        <title>Extensive microbial diversity within the chicken gut microbiome revealed by metagenomics and culture.</title>
        <authorList>
            <person name="Gilroy R."/>
            <person name="Ravi A."/>
            <person name="Getino M."/>
            <person name="Pursley I."/>
            <person name="Horton D.L."/>
            <person name="Alikhan N.F."/>
            <person name="Baker D."/>
            <person name="Gharbi K."/>
            <person name="Hall N."/>
            <person name="Watson M."/>
            <person name="Adriaenssens E.M."/>
            <person name="Foster-Nyarko E."/>
            <person name="Jarju S."/>
            <person name="Secka A."/>
            <person name="Antonio M."/>
            <person name="Oren A."/>
            <person name="Chaudhuri R.R."/>
            <person name="La Ragione R."/>
            <person name="Hildebrand F."/>
            <person name="Pallen M.J."/>
        </authorList>
    </citation>
    <scope>NUCLEOTIDE SEQUENCE</scope>
    <source>
        <strain evidence="2">6276</strain>
    </source>
</reference>
<evidence type="ECO:0000256" key="1">
    <source>
        <dbReference type="SAM" id="MobiDB-lite"/>
    </source>
</evidence>
<evidence type="ECO:0000313" key="2">
    <source>
        <dbReference type="EMBL" id="HIS35659.1"/>
    </source>
</evidence>
<organism evidence="2 3">
    <name type="scientific">Candidatus Scatousia excrementigallinarum</name>
    <dbReference type="NCBI Taxonomy" id="2840935"/>
    <lineage>
        <taxon>Bacteria</taxon>
        <taxon>Candidatus Scatousia</taxon>
    </lineage>
</organism>
<dbReference type="AlphaFoldDB" id="A0A9D1JMM3"/>
<comment type="caution">
    <text evidence="2">The sequence shown here is derived from an EMBL/GenBank/DDBJ whole genome shotgun (WGS) entry which is preliminary data.</text>
</comment>
<dbReference type="Proteomes" id="UP000823928">
    <property type="component" value="Unassembled WGS sequence"/>
</dbReference>
<feature type="compositionally biased region" description="Polar residues" evidence="1">
    <location>
        <begin position="274"/>
        <end position="290"/>
    </location>
</feature>
<accession>A0A9D1JMM3</accession>
<gene>
    <name evidence="2" type="ORF">IAC10_03390</name>
</gene>
<feature type="compositionally biased region" description="Pro residues" evidence="1">
    <location>
        <begin position="245"/>
        <end position="255"/>
    </location>
</feature>
<feature type="compositionally biased region" description="Low complexity" evidence="1">
    <location>
        <begin position="213"/>
        <end position="237"/>
    </location>
</feature>
<dbReference type="EMBL" id="DVIU01000074">
    <property type="protein sequence ID" value="HIS35659.1"/>
    <property type="molecule type" value="Genomic_DNA"/>
</dbReference>
<name>A0A9D1JMM3_9BACT</name>
<evidence type="ECO:0000313" key="3">
    <source>
        <dbReference type="Proteomes" id="UP000823928"/>
    </source>
</evidence>
<feature type="region of interest" description="Disordered" evidence="1">
    <location>
        <begin position="209"/>
        <end position="299"/>
    </location>
</feature>
<sequence length="746" mass="80319">MKLILRKKKAFSMVELLLLLLFVSLITAALTPVITKKHYKMPKPANHGAYLCYDKGNGKLHEVRYSGKALTTVVFDRDVTQCTFEPPQKVSYFHVSAIGGGGGGGDSGYNGGSFTTMGPYTEQLNPLNITEYMVSPQQRDITSNDFKNYGGKLYGFVVGANSGKGGDQLYATRSDSYPCTIHHTETYTTTYTTVHTSSTCTKWTEVTVEDSSDSGSDSSGSSGSHSGGSDSDWDSTSPEGSHTPDPTPSNPTAPDPPKHEVFSTDNGHWGNAHDNGSVTDTGSRQEPGQSGLNGGINIWIPGGNTHGGETYNIKDKKLRLDLPQFRFFNPNNEIAMLYPKYAFLFSSNDLLAYTYNRCDHYDYDEWTTTESQVNVNTICDEHRNYYTYGTSTYTGAPGAAGAICRSTIRQGGVGLTYNAVSIPASGSDGESCYPSYNLSPEYDSPHYGSTECTGNCATAGKTAGQPYSTITFAGETVNAENARTGGAPATCQGNGSPAGVAGTSCSPATVTEGCYTGRYGYCLKRWNSSTWEANTTYEFKFTYSQNYLQYGLAGEQGQYKTMVIRSFKDKEVPITIGLGGSKGVDGGAGGNGQATSFGNIMTANGGEGGEGGKLTAPEWLEGYRGGAESWPAGAINADFVEGKRVVRQEGGVEPEKPKPNNLSSNILNFLAPQDNEKITEIMDTYRIGYGGKGGGSKHNCWFGEYRKWLDGGELEHSYALPPEACRNNYERIEAENGKSGAVIIRW</sequence>
<reference evidence="2" key="1">
    <citation type="submission" date="2020-10" db="EMBL/GenBank/DDBJ databases">
        <authorList>
            <person name="Gilroy R."/>
        </authorList>
    </citation>
    <scope>NUCLEOTIDE SEQUENCE</scope>
    <source>
        <strain evidence="2">6276</strain>
    </source>
</reference>
<proteinExistence type="predicted"/>
<protein>
    <submittedName>
        <fullName evidence="2">Uncharacterized protein</fullName>
    </submittedName>
</protein>